<feature type="transmembrane region" description="Helical" evidence="1">
    <location>
        <begin position="140"/>
        <end position="162"/>
    </location>
</feature>
<feature type="transmembrane region" description="Helical" evidence="1">
    <location>
        <begin position="97"/>
        <end position="120"/>
    </location>
</feature>
<comment type="caution">
    <text evidence="2">The sequence shown here is derived from an EMBL/GenBank/DDBJ whole genome shotgun (WGS) entry which is preliminary data.</text>
</comment>
<feature type="transmembrane region" description="Helical" evidence="1">
    <location>
        <begin position="36"/>
        <end position="54"/>
    </location>
</feature>
<dbReference type="AlphaFoldDB" id="A0A562RJ69"/>
<evidence type="ECO:0000313" key="2">
    <source>
        <dbReference type="EMBL" id="TWI69117.1"/>
    </source>
</evidence>
<gene>
    <name evidence="2" type="ORF">IP91_00183</name>
</gene>
<feature type="transmembrane region" description="Helical" evidence="1">
    <location>
        <begin position="195"/>
        <end position="228"/>
    </location>
</feature>
<protein>
    <submittedName>
        <fullName evidence="2">Uncharacterized protein</fullName>
    </submittedName>
</protein>
<sequence>MRQPCYLKVIIIKKCHGITESFWQNFPEDNKLGWKYLSRAIGLVMALLMTVLVVKTGNIYVDWVLSVATAIVVAIATETQRSYSKLSPRLRKANVRVLISLGSWGVAFIGIAYFAQTALIACLKVFADDVLPAVSRNRNLLSACLFLGTSIACAPIAVIRVIRQLGIEQMIFYLPKEGLKNIFIKRPYKANSFATFAYFELTLMLVCLMYSSVVVMLVKSCMAIVAALSTL</sequence>
<evidence type="ECO:0000256" key="1">
    <source>
        <dbReference type="SAM" id="Phobius"/>
    </source>
</evidence>
<keyword evidence="1" id="KW-1133">Transmembrane helix</keyword>
<feature type="transmembrane region" description="Helical" evidence="1">
    <location>
        <begin position="60"/>
        <end position="77"/>
    </location>
</feature>
<evidence type="ECO:0000313" key="3">
    <source>
        <dbReference type="Proteomes" id="UP000318431"/>
    </source>
</evidence>
<reference evidence="2 3" key="1">
    <citation type="journal article" date="2015" name="Stand. Genomic Sci.">
        <title>Genomic Encyclopedia of Bacterial and Archaeal Type Strains, Phase III: the genomes of soil and plant-associated and newly described type strains.</title>
        <authorList>
            <person name="Whitman W.B."/>
            <person name="Woyke T."/>
            <person name="Klenk H.P."/>
            <person name="Zhou Y."/>
            <person name="Lilburn T.G."/>
            <person name="Beck B.J."/>
            <person name="De Vos P."/>
            <person name="Vandamme P."/>
            <person name="Eisen J.A."/>
            <person name="Garrity G."/>
            <person name="Hugenholtz P."/>
            <person name="Kyrpides N.C."/>
        </authorList>
    </citation>
    <scope>NUCLEOTIDE SEQUENCE [LARGE SCALE GENOMIC DNA]</scope>
    <source>
        <strain evidence="2 3">CGMCC 1.10822</strain>
    </source>
</reference>
<dbReference type="EMBL" id="VLLB01000001">
    <property type="protein sequence ID" value="TWI69117.1"/>
    <property type="molecule type" value="Genomic_DNA"/>
</dbReference>
<name>A0A562RJ69_9BURK</name>
<keyword evidence="3" id="KW-1185">Reference proteome</keyword>
<keyword evidence="1" id="KW-0812">Transmembrane</keyword>
<proteinExistence type="predicted"/>
<accession>A0A562RJ69</accession>
<keyword evidence="1" id="KW-0472">Membrane</keyword>
<organism evidence="2 3">
    <name type="scientific">Pseudoduganella lurida</name>
    <dbReference type="NCBI Taxonomy" id="1036180"/>
    <lineage>
        <taxon>Bacteria</taxon>
        <taxon>Pseudomonadati</taxon>
        <taxon>Pseudomonadota</taxon>
        <taxon>Betaproteobacteria</taxon>
        <taxon>Burkholderiales</taxon>
        <taxon>Oxalobacteraceae</taxon>
        <taxon>Telluria group</taxon>
        <taxon>Pseudoduganella</taxon>
    </lineage>
</organism>
<dbReference type="Proteomes" id="UP000318431">
    <property type="component" value="Unassembled WGS sequence"/>
</dbReference>